<evidence type="ECO:0000313" key="2">
    <source>
        <dbReference type="EMBL" id="TNN77515.1"/>
    </source>
</evidence>
<sequence>MQVQVGVDQEGVVWLLAHQEDSGEGSAPPEGRRSEVSINNVDPPTKFLTPDSLQYCLMSRLRASEEMEAFSSVRPQWERS</sequence>
<evidence type="ECO:0000313" key="3">
    <source>
        <dbReference type="Proteomes" id="UP000314294"/>
    </source>
</evidence>
<dbReference type="Proteomes" id="UP000314294">
    <property type="component" value="Unassembled WGS sequence"/>
</dbReference>
<proteinExistence type="predicted"/>
<comment type="caution">
    <text evidence="2">The sequence shown here is derived from an EMBL/GenBank/DDBJ whole genome shotgun (WGS) entry which is preliminary data.</text>
</comment>
<dbReference type="AlphaFoldDB" id="A0A4Z2IIH7"/>
<name>A0A4Z2IIH7_9TELE</name>
<accession>A0A4Z2IIH7</accession>
<protein>
    <submittedName>
        <fullName evidence="2">Uncharacterized protein</fullName>
    </submittedName>
</protein>
<evidence type="ECO:0000256" key="1">
    <source>
        <dbReference type="SAM" id="MobiDB-lite"/>
    </source>
</evidence>
<dbReference type="EMBL" id="SRLO01000082">
    <property type="protein sequence ID" value="TNN77515.1"/>
    <property type="molecule type" value="Genomic_DNA"/>
</dbReference>
<organism evidence="2 3">
    <name type="scientific">Liparis tanakae</name>
    <name type="common">Tanaka's snailfish</name>
    <dbReference type="NCBI Taxonomy" id="230148"/>
    <lineage>
        <taxon>Eukaryota</taxon>
        <taxon>Metazoa</taxon>
        <taxon>Chordata</taxon>
        <taxon>Craniata</taxon>
        <taxon>Vertebrata</taxon>
        <taxon>Euteleostomi</taxon>
        <taxon>Actinopterygii</taxon>
        <taxon>Neopterygii</taxon>
        <taxon>Teleostei</taxon>
        <taxon>Neoteleostei</taxon>
        <taxon>Acanthomorphata</taxon>
        <taxon>Eupercaria</taxon>
        <taxon>Perciformes</taxon>
        <taxon>Cottioidei</taxon>
        <taxon>Cottales</taxon>
        <taxon>Liparidae</taxon>
        <taxon>Liparis</taxon>
    </lineage>
</organism>
<reference evidence="2 3" key="1">
    <citation type="submission" date="2019-03" db="EMBL/GenBank/DDBJ databases">
        <title>First draft genome of Liparis tanakae, snailfish: a comprehensive survey of snailfish specific genes.</title>
        <authorList>
            <person name="Kim W."/>
            <person name="Song I."/>
            <person name="Jeong J.-H."/>
            <person name="Kim D."/>
            <person name="Kim S."/>
            <person name="Ryu S."/>
            <person name="Song J.Y."/>
            <person name="Lee S.K."/>
        </authorList>
    </citation>
    <scope>NUCLEOTIDE SEQUENCE [LARGE SCALE GENOMIC DNA]</scope>
    <source>
        <tissue evidence="2">Muscle</tissue>
    </source>
</reference>
<feature type="region of interest" description="Disordered" evidence="1">
    <location>
        <begin position="19"/>
        <end position="44"/>
    </location>
</feature>
<gene>
    <name evidence="2" type="ORF">EYF80_012329</name>
</gene>
<keyword evidence="3" id="KW-1185">Reference proteome</keyword>